<sequence>MRACACLLFLTLFATQVALSQQKTEALGSVKGIVRDTANNYVLKSATASVYKVSPQDSVLLSYQITNTYGEFNFTNLPLNSPLKLIVNNVGYHVLIKEFSIPADTKAINLKTLVMIERTTSLKEVVISIPPISMNGDTLEFNAAAFKLDSNAVVEDLLRKIPNIVVWGDNTITVNGREIKKLTVNGKDFFGGNFKVATQNLSKNVVDKVQVFRTAISNTLDSTLNMNIKLKKGQEFGYFGKIGAGRGTDGRYETDMSINAFSPKMQLGIVAAINNINKLANNVNTILTNSTFKGVGTAIEYRPDFSMGGITRSKAIGTTFTYNFVEKPTYYERNTLNVNYFFRDRDTENASTAKTITARGNLDKIIDDNINNNFSNTLGHKVDSKYEWTENNHALTVNQSFINDKSQNNIQTLSRSRNEQDLAISEYSGINAIDENRNSYNLSINYLMGQKQGKKFKGLSTTYTLGVDNKEEKRLNQTDFLSFINPLSTQRFNRKYNTDLKDVDQVLNFALNDLKTVFFDWTKFYGFDFSLSNDLKLNHKREGNVIEDFNPATSMYEHNQYLTNNVRTNTTEDAPALIVSKSIKSSLSDRFNKDWTFRLGAKHLFIYQENRSDKAFQNINRSYSQFAPEASINYTNRQWGKYFKYYQLSFNTSIKTPTLQQLAPLIDSTSITNIQQGNLALLASINRNIQISYRHEDQTGKNTLNYNFAFNLNYLHNNIIDSVLISDDNRRNIYPVNDSHANNYLSFNANIRKALKLKTSEFQIGLTTMFGKSKNGAYLNGAYTFSDNLNATIKLNANFTYKDKIALEGAQSYSMYSLKQAAFNTKFNGVLSATTLSSSYRVTKKITLNSDITFNRNTSTNTDAINFTLWNASANFRFLKGNNLELKFSALDLLRQNSSIINDGSSTNFTVGTRNVLTQYFMTTVSYYPRHFGKKTKR</sequence>
<proteinExistence type="predicted"/>
<evidence type="ECO:0000313" key="3">
    <source>
        <dbReference type="Proteomes" id="UP000199666"/>
    </source>
</evidence>
<keyword evidence="3" id="KW-1185">Reference proteome</keyword>
<gene>
    <name evidence="2" type="ORF">SAMN04489864_102326</name>
</gene>
<feature type="chain" id="PRO_5011452973" evidence="1">
    <location>
        <begin position="21"/>
        <end position="938"/>
    </location>
</feature>
<dbReference type="Proteomes" id="UP000199666">
    <property type="component" value="Unassembled WGS sequence"/>
</dbReference>
<dbReference type="OrthoDB" id="1086219at2"/>
<dbReference type="SUPFAM" id="SSF49464">
    <property type="entry name" value="Carboxypeptidase regulatory domain-like"/>
    <property type="match status" value="1"/>
</dbReference>
<accession>A0A1I2USX6</accession>
<dbReference type="AlphaFoldDB" id="A0A1I2USX6"/>
<reference evidence="2 3" key="1">
    <citation type="submission" date="2016-10" db="EMBL/GenBank/DDBJ databases">
        <authorList>
            <person name="de Groot N.N."/>
        </authorList>
    </citation>
    <scope>NUCLEOTIDE SEQUENCE [LARGE SCALE GENOMIC DNA]</scope>
    <source>
        <strain evidence="2 3">DSM 18684</strain>
    </source>
</reference>
<dbReference type="RefSeq" id="WP_090992369.1">
    <property type="nucleotide sequence ID" value="NZ_FOPP01000002.1"/>
</dbReference>
<evidence type="ECO:0000313" key="2">
    <source>
        <dbReference type="EMBL" id="SFG80118.1"/>
    </source>
</evidence>
<name>A0A1I2USX6_9SPHI</name>
<dbReference type="EMBL" id="FOPP01000002">
    <property type="protein sequence ID" value="SFG80118.1"/>
    <property type="molecule type" value="Genomic_DNA"/>
</dbReference>
<dbReference type="InterPro" id="IPR008969">
    <property type="entry name" value="CarboxyPept-like_regulatory"/>
</dbReference>
<feature type="signal peptide" evidence="1">
    <location>
        <begin position="1"/>
        <end position="20"/>
    </location>
</feature>
<protein>
    <submittedName>
        <fullName evidence="2">Outer membrane protein beta-barrel family protein</fullName>
    </submittedName>
</protein>
<evidence type="ECO:0000256" key="1">
    <source>
        <dbReference type="SAM" id="SignalP"/>
    </source>
</evidence>
<dbReference type="SUPFAM" id="SSF56935">
    <property type="entry name" value="Porins"/>
    <property type="match status" value="1"/>
</dbReference>
<keyword evidence="1" id="KW-0732">Signal</keyword>
<dbReference type="STRING" id="414048.SAMN04489864_102326"/>
<organism evidence="2 3">
    <name type="scientific">Pedobacter insulae</name>
    <dbReference type="NCBI Taxonomy" id="414048"/>
    <lineage>
        <taxon>Bacteria</taxon>
        <taxon>Pseudomonadati</taxon>
        <taxon>Bacteroidota</taxon>
        <taxon>Sphingobacteriia</taxon>
        <taxon>Sphingobacteriales</taxon>
        <taxon>Sphingobacteriaceae</taxon>
        <taxon>Pedobacter</taxon>
    </lineage>
</organism>